<dbReference type="PANTHER" id="PTHR11358:SF35">
    <property type="entry name" value="FORMIMIDOYLGLUTAMASE"/>
    <property type="match status" value="1"/>
</dbReference>
<dbReference type="InterPro" id="IPR006035">
    <property type="entry name" value="Ureohydrolase"/>
</dbReference>
<evidence type="ECO:0000313" key="7">
    <source>
        <dbReference type="Proteomes" id="UP000326994"/>
    </source>
</evidence>
<evidence type="ECO:0000256" key="5">
    <source>
        <dbReference type="PROSITE-ProRule" id="PRU00742"/>
    </source>
</evidence>
<dbReference type="Gene3D" id="3.40.800.10">
    <property type="entry name" value="Ureohydrolase domain"/>
    <property type="match status" value="1"/>
</dbReference>
<dbReference type="GO" id="GO:0046872">
    <property type="term" value="F:metal ion binding"/>
    <property type="evidence" value="ECO:0007669"/>
    <property type="project" value="UniProtKB-KW"/>
</dbReference>
<evidence type="ECO:0000256" key="4">
    <source>
        <dbReference type="ARBA" id="ARBA00023211"/>
    </source>
</evidence>
<dbReference type="GO" id="GO:0006547">
    <property type="term" value="P:L-histidine metabolic process"/>
    <property type="evidence" value="ECO:0007669"/>
    <property type="project" value="UniProtKB-KW"/>
</dbReference>
<name>A0A5J4G0X7_9FLAO</name>
<comment type="caution">
    <text evidence="6">The sequence shown here is derived from an EMBL/GenBank/DDBJ whole genome shotgun (WGS) entry which is preliminary data.</text>
</comment>
<protein>
    <submittedName>
        <fullName evidence="6">Arginase</fullName>
    </submittedName>
</protein>
<dbReference type="PANTHER" id="PTHR11358">
    <property type="entry name" value="ARGINASE/AGMATINASE"/>
    <property type="match status" value="1"/>
</dbReference>
<dbReference type="PROSITE" id="PS51409">
    <property type="entry name" value="ARGINASE_2"/>
    <property type="match status" value="1"/>
</dbReference>
<dbReference type="AlphaFoldDB" id="A0A5J4G0X7"/>
<dbReference type="SUPFAM" id="SSF52768">
    <property type="entry name" value="Arginase/deacetylase"/>
    <property type="match status" value="1"/>
</dbReference>
<keyword evidence="1" id="KW-0479">Metal-binding</keyword>
<reference evidence="6 7" key="1">
    <citation type="submission" date="2019-08" db="EMBL/GenBank/DDBJ databases">
        <title>Ulvibacter marinistellae sp. nov., isolated from a starfish, Patiria pectinifera.</title>
        <authorList>
            <person name="Kawano K."/>
            <person name="Ushijima N."/>
            <person name="Kihara M."/>
            <person name="Itoh H."/>
        </authorList>
    </citation>
    <scope>NUCLEOTIDE SEQUENCE [LARGE SCALE GENOMIC DNA]</scope>
    <source>
        <strain evidence="6 7">KK4</strain>
    </source>
</reference>
<sequence>MKHLKKITREELASYTSKRAMELKYGEAVAIMEGDKNLKTYPQRYVLVGIPEDIGVRANHGRAGTSNAWESCLKVLCNMQQNERTYAHELLILGSVDCNLEMEAAATIMDIVKLGELVNSIDVKVARVIETIVSAGKIPILIGGGHNNSFGNIKGVSKVLGKAINCLNLDTHSDFRPLEHRHSGNGFSYAKANGFLKNYFVFGLHSNYTSQQMFERMEQENVNFALFEDMFVNGKNSFSKAKHEAEQIICDEPFGLEIDLDAIAMMGSSAMSPVGFTINQIRNFTYNFSKNENCKYIHLCEGAPTFDLHPNQVGKVLAYLIIDVITTTDNV</sequence>
<dbReference type="CDD" id="cd09988">
    <property type="entry name" value="Formimidoylglutamase"/>
    <property type="match status" value="1"/>
</dbReference>
<comment type="similarity">
    <text evidence="5">Belongs to the arginase family.</text>
</comment>
<dbReference type="RefSeq" id="WP_151894035.1">
    <property type="nucleotide sequence ID" value="NZ_BKCF01000002.1"/>
</dbReference>
<accession>A0A5J4G0X7</accession>
<dbReference type="InterPro" id="IPR023696">
    <property type="entry name" value="Ureohydrolase_dom_sf"/>
</dbReference>
<dbReference type="Proteomes" id="UP000326994">
    <property type="component" value="Unassembled WGS sequence"/>
</dbReference>
<dbReference type="GO" id="GO:0008783">
    <property type="term" value="F:agmatinase activity"/>
    <property type="evidence" value="ECO:0007669"/>
    <property type="project" value="TreeGrafter"/>
</dbReference>
<keyword evidence="7" id="KW-1185">Reference proteome</keyword>
<keyword evidence="4" id="KW-0464">Manganese</keyword>
<dbReference type="Pfam" id="PF00491">
    <property type="entry name" value="Arginase"/>
    <property type="match status" value="1"/>
</dbReference>
<gene>
    <name evidence="6" type="ORF">ULMS_16140</name>
</gene>
<evidence type="ECO:0000256" key="3">
    <source>
        <dbReference type="ARBA" id="ARBA00022808"/>
    </source>
</evidence>
<proteinExistence type="inferred from homology"/>
<dbReference type="GO" id="GO:0033389">
    <property type="term" value="P:putrescine biosynthetic process from arginine, via agmatine"/>
    <property type="evidence" value="ECO:0007669"/>
    <property type="project" value="TreeGrafter"/>
</dbReference>
<dbReference type="EMBL" id="BKCF01000002">
    <property type="protein sequence ID" value="GEQ86106.1"/>
    <property type="molecule type" value="Genomic_DNA"/>
</dbReference>
<keyword evidence="3" id="KW-0369">Histidine metabolism</keyword>
<organism evidence="6 7">
    <name type="scientific">Patiriisocius marinistellae</name>
    <dbReference type="NCBI Taxonomy" id="2494560"/>
    <lineage>
        <taxon>Bacteria</taxon>
        <taxon>Pseudomonadati</taxon>
        <taxon>Bacteroidota</taxon>
        <taxon>Flavobacteriia</taxon>
        <taxon>Flavobacteriales</taxon>
        <taxon>Flavobacteriaceae</taxon>
        <taxon>Patiriisocius</taxon>
    </lineage>
</organism>
<evidence type="ECO:0000256" key="2">
    <source>
        <dbReference type="ARBA" id="ARBA00022801"/>
    </source>
</evidence>
<evidence type="ECO:0000256" key="1">
    <source>
        <dbReference type="ARBA" id="ARBA00022723"/>
    </source>
</evidence>
<dbReference type="OrthoDB" id="9788689at2"/>
<evidence type="ECO:0000313" key="6">
    <source>
        <dbReference type="EMBL" id="GEQ86106.1"/>
    </source>
</evidence>
<keyword evidence="2" id="KW-0378">Hydrolase</keyword>